<evidence type="ECO:0000256" key="3">
    <source>
        <dbReference type="ARBA" id="ARBA00022448"/>
    </source>
</evidence>
<dbReference type="SMART" id="SM00913">
    <property type="entry name" value="IBN_N"/>
    <property type="match status" value="1"/>
</dbReference>
<keyword evidence="3" id="KW-0813">Transport</keyword>
<dbReference type="GO" id="GO:0005635">
    <property type="term" value="C:nuclear envelope"/>
    <property type="evidence" value="ECO:0007669"/>
    <property type="project" value="TreeGrafter"/>
</dbReference>
<keyword evidence="7" id="KW-1185">Reference proteome</keyword>
<dbReference type="PANTHER" id="PTHR10997">
    <property type="entry name" value="IMPORTIN-7, 8, 11"/>
    <property type="match status" value="1"/>
</dbReference>
<gene>
    <name evidence="6" type="ORF">AKO1_013741</name>
</gene>
<evidence type="ECO:0000313" key="7">
    <source>
        <dbReference type="Proteomes" id="UP001431209"/>
    </source>
</evidence>
<dbReference type="Gene3D" id="1.25.10.10">
    <property type="entry name" value="Leucine-rich Repeat Variant"/>
    <property type="match status" value="1"/>
</dbReference>
<feature type="domain" description="Importin N-terminal" evidence="5">
    <location>
        <begin position="28"/>
        <end position="97"/>
    </location>
</feature>
<dbReference type="GO" id="GO:0031267">
    <property type="term" value="F:small GTPase binding"/>
    <property type="evidence" value="ECO:0007669"/>
    <property type="project" value="InterPro"/>
</dbReference>
<dbReference type="Pfam" id="PF03810">
    <property type="entry name" value="IBN_N"/>
    <property type="match status" value="1"/>
</dbReference>
<dbReference type="InterPro" id="IPR001494">
    <property type="entry name" value="Importin-beta_N"/>
</dbReference>
<reference evidence="6 7" key="1">
    <citation type="submission" date="2024-03" db="EMBL/GenBank/DDBJ databases">
        <title>The Acrasis kona genome and developmental transcriptomes reveal deep origins of eukaryotic multicellular pathways.</title>
        <authorList>
            <person name="Sheikh S."/>
            <person name="Fu C.-J."/>
            <person name="Brown M.W."/>
            <person name="Baldauf S.L."/>
        </authorList>
    </citation>
    <scope>NUCLEOTIDE SEQUENCE [LARGE SCALE GENOMIC DNA]</scope>
    <source>
        <strain evidence="6 7">ATCC MYA-3509</strain>
    </source>
</reference>
<evidence type="ECO:0000256" key="1">
    <source>
        <dbReference type="ARBA" id="ARBA00004123"/>
    </source>
</evidence>
<evidence type="ECO:0000256" key="2">
    <source>
        <dbReference type="ARBA" id="ARBA00007991"/>
    </source>
</evidence>
<keyword evidence="4" id="KW-0539">Nucleus</keyword>
<dbReference type="InterPro" id="IPR016024">
    <property type="entry name" value="ARM-type_fold"/>
</dbReference>
<sequence length="985" mass="110119">MSTTLDASVILSTLLGAMSPESETRKNSEYSLQQFAKIPGFSISLTQITVTQTSNIPSHVRQLSGIVLKRHVIEHWENLSEEEKKVVRENLPMGLTDQDTKISTSVSMAIGEIAQFDFPEKWPDLVSNLLNLFSKSDPKSAVAANSLKCLLIVSEHFNDSQIELVYPNLVPSLLNISCDSRYSKVVRSKALILMLNMLIGACEEDALKILNPTMTQMIKVITDNLSNSTQTETLIKLNSAQILLSLLIYYPQAKTNLSSVVWTNLSSGYNYYVSNVVDGANEEEYDEEGESVSFPTFITQILEVLNTMLGARRYKKQFQTIPNFCECIIGYMQLTNVDMELFKEEPNEFISNEDNLSVRDSCLNILSNYADSFGKAGTQVLIKAIGTVLVHAESRMKANQPTWWKLREAGLLALSVLHDELIEKKIPFDSKTFITNLYNLDLSSNNVYLQSRAMELISHIQEIAPQEIILEFTRKLSGILHIQTQAPIGLKLYACKAIGRLVEKDKIDPNVIVHIISGVCALSAETTHDTAHIVLDALAALIKANPGAIVGIEGNVVHVLLKLIEQYSSDPMVPSDVLNVFEKIMQTDRYSYLLPVLLPLLSSQLQNVQTIERLFVVQIMVDLTTSLVRFSNNDQQRSAILDAVFPLLINLIMDNDDPELLQCCTECLRSFIFKCSGLVVTHQLANRVTPLQSILNVVEKLLRAELNESCSMYVGDLISLLFGKCGGALDQNVTTQILVASLHKLNSASQLAITQGIVFMFAKLFITHLEQTMNLLVNTRVSDQSGLELLLTKWCENQQSYFGHYRLKVTAMGLIKLLQSANKNLDSIKITVELPDLSTSVRTRSKGPPMKQQIPFVLEAFILIVDSYARILESNLSNQKDLHAAMYGYHGSSDEDSLEDEDEFGDDYDDEDLANLVYNNQEGDEEEDDIEDHFTKDDELNKIDLVKIVPEVVKEAYAKYGQQLISGAQTFMTGKQLSTLQGMLQ</sequence>
<protein>
    <submittedName>
        <fullName evidence="6">Importin-IPO9</fullName>
    </submittedName>
</protein>
<organism evidence="6 7">
    <name type="scientific">Acrasis kona</name>
    <dbReference type="NCBI Taxonomy" id="1008807"/>
    <lineage>
        <taxon>Eukaryota</taxon>
        <taxon>Discoba</taxon>
        <taxon>Heterolobosea</taxon>
        <taxon>Tetramitia</taxon>
        <taxon>Eutetramitia</taxon>
        <taxon>Acrasidae</taxon>
        <taxon>Acrasis</taxon>
    </lineage>
</organism>
<dbReference type="InterPro" id="IPR058669">
    <property type="entry name" value="TPR_IPO7/11-like"/>
</dbReference>
<dbReference type="GO" id="GO:0006606">
    <property type="term" value="P:protein import into nucleus"/>
    <property type="evidence" value="ECO:0007669"/>
    <property type="project" value="TreeGrafter"/>
</dbReference>
<dbReference type="Pfam" id="PF25758">
    <property type="entry name" value="TPR_IPO11"/>
    <property type="match status" value="1"/>
</dbReference>
<dbReference type="AlphaFoldDB" id="A0AAW2ZJ75"/>
<dbReference type="SUPFAM" id="SSF48371">
    <property type="entry name" value="ARM repeat"/>
    <property type="match status" value="1"/>
</dbReference>
<dbReference type="PROSITE" id="PS50166">
    <property type="entry name" value="IMPORTIN_B_NT"/>
    <property type="match status" value="1"/>
</dbReference>
<dbReference type="InterPro" id="IPR011989">
    <property type="entry name" value="ARM-like"/>
</dbReference>
<dbReference type="GO" id="GO:0005829">
    <property type="term" value="C:cytosol"/>
    <property type="evidence" value="ECO:0007669"/>
    <property type="project" value="TreeGrafter"/>
</dbReference>
<dbReference type="EMBL" id="JAOPGA020001532">
    <property type="protein sequence ID" value="KAL0489211.1"/>
    <property type="molecule type" value="Genomic_DNA"/>
</dbReference>
<comment type="caution">
    <text evidence="6">The sequence shown here is derived from an EMBL/GenBank/DDBJ whole genome shotgun (WGS) entry which is preliminary data.</text>
</comment>
<comment type="similarity">
    <text evidence="2">Belongs to the importin beta family.</text>
</comment>
<evidence type="ECO:0000313" key="6">
    <source>
        <dbReference type="EMBL" id="KAL0489211.1"/>
    </source>
</evidence>
<comment type="subcellular location">
    <subcellularLocation>
        <location evidence="1">Nucleus</location>
    </subcellularLocation>
</comment>
<dbReference type="PANTHER" id="PTHR10997:SF9">
    <property type="entry name" value="IMPORTIN-9"/>
    <property type="match status" value="1"/>
</dbReference>
<accession>A0AAW2ZJ75</accession>
<dbReference type="Proteomes" id="UP001431209">
    <property type="component" value="Unassembled WGS sequence"/>
</dbReference>
<proteinExistence type="inferred from homology"/>
<evidence type="ECO:0000256" key="4">
    <source>
        <dbReference type="ARBA" id="ARBA00023242"/>
    </source>
</evidence>
<name>A0AAW2ZJ75_9EUKA</name>
<evidence type="ECO:0000259" key="5">
    <source>
        <dbReference type="PROSITE" id="PS50166"/>
    </source>
</evidence>